<dbReference type="EMBL" id="CP090569">
    <property type="protein sequence ID" value="USF87278.1"/>
    <property type="molecule type" value="Genomic_DNA"/>
</dbReference>
<evidence type="ECO:0000259" key="1">
    <source>
        <dbReference type="Pfam" id="PF10006"/>
    </source>
</evidence>
<accession>A0A9J6ZWN8</accession>
<dbReference type="RefSeq" id="WP_005960815.1">
    <property type="nucleotide sequence ID" value="NZ_CP090569.1"/>
</dbReference>
<dbReference type="InterPro" id="IPR018720">
    <property type="entry name" value="DUF2249"/>
</dbReference>
<organism evidence="2 3">
    <name type="scientific">Candidatus Endoriftia persephonae</name>
    <dbReference type="NCBI Taxonomy" id="393765"/>
    <lineage>
        <taxon>Bacteria</taxon>
        <taxon>Pseudomonadati</taxon>
        <taxon>Pseudomonadota</taxon>
        <taxon>Gammaproteobacteria</taxon>
        <taxon>Chromatiales</taxon>
        <taxon>Sedimenticolaceae</taxon>
        <taxon>Candidatus Endoriftia</taxon>
    </lineage>
</organism>
<dbReference type="AlphaFoldDB" id="A0A9J6ZWN8"/>
<protein>
    <submittedName>
        <fullName evidence="2">DUF2249 domain-containing protein</fullName>
    </submittedName>
</protein>
<dbReference type="Proteomes" id="UP001056649">
    <property type="component" value="Chromosome"/>
</dbReference>
<name>A0A9J6ZWN8_9GAMM</name>
<evidence type="ECO:0000313" key="3">
    <source>
        <dbReference type="Proteomes" id="UP001056649"/>
    </source>
</evidence>
<gene>
    <name evidence="2" type="ORF">L0Y14_14255</name>
</gene>
<sequence>MEVSLDVSMLEPCEPLDRTLESVEQLKEGDYLLVIHRKEPLLLYPLLAQRGFCYRLRKGGPSVYQVLIWREQDAAAEAAVNKRLAGN</sequence>
<keyword evidence="3" id="KW-1185">Reference proteome</keyword>
<feature type="domain" description="DUF2249" evidence="1">
    <location>
        <begin position="5"/>
        <end position="70"/>
    </location>
</feature>
<evidence type="ECO:0000313" key="2">
    <source>
        <dbReference type="EMBL" id="USF87278.1"/>
    </source>
</evidence>
<reference evidence="2" key="1">
    <citation type="journal article" date="2022" name="Mol. Ecol. Resour.">
        <title>The complete and closed genome of the facultative generalist Candidatus Endoriftia persephone from deep-sea hydrothermal vents.</title>
        <authorList>
            <person name="de Oliveira A.L."/>
            <person name="Srivastava A."/>
            <person name="Espada-Hinojosa S."/>
            <person name="Bright M."/>
        </authorList>
    </citation>
    <scope>NUCLEOTIDE SEQUENCE</scope>
    <source>
        <strain evidence="2">Tica-EPR-9o50.N</strain>
    </source>
</reference>
<dbReference type="KEGG" id="eps:L0Y14_14255"/>
<proteinExistence type="predicted"/>
<dbReference type="Pfam" id="PF10006">
    <property type="entry name" value="DUF2249"/>
    <property type="match status" value="1"/>
</dbReference>